<organism evidence="5 6">
    <name type="scientific">Coprinellus micaceus</name>
    <name type="common">Glistening ink-cap mushroom</name>
    <name type="synonym">Coprinus micaceus</name>
    <dbReference type="NCBI Taxonomy" id="71717"/>
    <lineage>
        <taxon>Eukaryota</taxon>
        <taxon>Fungi</taxon>
        <taxon>Dikarya</taxon>
        <taxon>Basidiomycota</taxon>
        <taxon>Agaricomycotina</taxon>
        <taxon>Agaricomycetes</taxon>
        <taxon>Agaricomycetidae</taxon>
        <taxon>Agaricales</taxon>
        <taxon>Agaricineae</taxon>
        <taxon>Psathyrellaceae</taxon>
        <taxon>Coprinellus</taxon>
    </lineage>
</organism>
<comment type="caution">
    <text evidence="5">The sequence shown here is derived from an EMBL/GenBank/DDBJ whole genome shotgun (WGS) entry which is preliminary data.</text>
</comment>
<dbReference type="InterPro" id="IPR019734">
    <property type="entry name" value="TPR_rpt"/>
</dbReference>
<evidence type="ECO:0000256" key="3">
    <source>
        <dbReference type="SAM" id="MobiDB-lite"/>
    </source>
</evidence>
<dbReference type="SUPFAM" id="SSF46565">
    <property type="entry name" value="Chaperone J-domain"/>
    <property type="match status" value="1"/>
</dbReference>
<dbReference type="OrthoDB" id="10250354at2759"/>
<feature type="compositionally biased region" description="Basic residues" evidence="3">
    <location>
        <begin position="1"/>
        <end position="13"/>
    </location>
</feature>
<gene>
    <name evidence="5" type="ORF">FA13DRAFT_1714051</name>
</gene>
<dbReference type="PRINTS" id="PR00625">
    <property type="entry name" value="JDOMAIN"/>
</dbReference>
<dbReference type="PROSITE" id="PS50076">
    <property type="entry name" value="DNAJ_2"/>
    <property type="match status" value="1"/>
</dbReference>
<dbReference type="InterPro" id="IPR011990">
    <property type="entry name" value="TPR-like_helical_dom_sf"/>
</dbReference>
<dbReference type="InterPro" id="IPR001623">
    <property type="entry name" value="DnaJ_domain"/>
</dbReference>
<feature type="compositionally biased region" description="Low complexity" evidence="3">
    <location>
        <begin position="14"/>
        <end position="34"/>
    </location>
</feature>
<dbReference type="SUPFAM" id="SSF48452">
    <property type="entry name" value="TPR-like"/>
    <property type="match status" value="2"/>
</dbReference>
<feature type="repeat" description="TPR" evidence="1">
    <location>
        <begin position="43"/>
        <end position="76"/>
    </location>
</feature>
<evidence type="ECO:0000259" key="4">
    <source>
        <dbReference type="PROSITE" id="PS50076"/>
    </source>
</evidence>
<proteinExistence type="predicted"/>
<evidence type="ECO:0000256" key="2">
    <source>
        <dbReference type="SAM" id="Coils"/>
    </source>
</evidence>
<dbReference type="SMART" id="SM00271">
    <property type="entry name" value="DnaJ"/>
    <property type="match status" value="1"/>
</dbReference>
<dbReference type="Gene3D" id="1.10.287.110">
    <property type="entry name" value="DnaJ domain"/>
    <property type="match status" value="1"/>
</dbReference>
<accession>A0A4Y7STN1</accession>
<dbReference type="InterPro" id="IPR052758">
    <property type="entry name" value="SRC_co-chaperone"/>
</dbReference>
<keyword evidence="2" id="KW-0175">Coiled coil</keyword>
<dbReference type="AlphaFoldDB" id="A0A4Y7STN1"/>
<feature type="region of interest" description="Disordered" evidence="3">
    <location>
        <begin position="1"/>
        <end position="34"/>
    </location>
</feature>
<name>A0A4Y7STN1_COPMI</name>
<dbReference type="EMBL" id="QPFP01000058">
    <property type="protein sequence ID" value="TEB25225.1"/>
    <property type="molecule type" value="Genomic_DNA"/>
</dbReference>
<feature type="repeat" description="TPR" evidence="1">
    <location>
        <begin position="209"/>
        <end position="242"/>
    </location>
</feature>
<feature type="domain" description="J" evidence="4">
    <location>
        <begin position="386"/>
        <end position="447"/>
    </location>
</feature>
<dbReference type="InterPro" id="IPR036869">
    <property type="entry name" value="J_dom_sf"/>
</dbReference>
<dbReference type="Pfam" id="PF13432">
    <property type="entry name" value="TPR_16"/>
    <property type="match status" value="3"/>
</dbReference>
<dbReference type="STRING" id="71717.A0A4Y7STN1"/>
<dbReference type="SMART" id="SM00028">
    <property type="entry name" value="TPR"/>
    <property type="match status" value="6"/>
</dbReference>
<dbReference type="CDD" id="cd06257">
    <property type="entry name" value="DnaJ"/>
    <property type="match status" value="1"/>
</dbReference>
<evidence type="ECO:0000313" key="6">
    <source>
        <dbReference type="Proteomes" id="UP000298030"/>
    </source>
</evidence>
<evidence type="ECO:0000313" key="5">
    <source>
        <dbReference type="EMBL" id="TEB25225.1"/>
    </source>
</evidence>
<keyword evidence="6" id="KW-1185">Reference proteome</keyword>
<feature type="coiled-coil region" evidence="2">
    <location>
        <begin position="358"/>
        <end position="385"/>
    </location>
</feature>
<dbReference type="PANTHER" id="PTHR44200:SF1">
    <property type="entry name" value="DNAJ HOMOLOG SUBFAMILY C MEMBER 7"/>
    <property type="match status" value="1"/>
</dbReference>
<dbReference type="Proteomes" id="UP000298030">
    <property type="component" value="Unassembled WGS sequence"/>
</dbReference>
<protein>
    <recommendedName>
        <fullName evidence="4">J domain-containing protein</fullName>
    </recommendedName>
</protein>
<feature type="repeat" description="TPR" evidence="1">
    <location>
        <begin position="299"/>
        <end position="332"/>
    </location>
</feature>
<dbReference type="PANTHER" id="PTHR44200">
    <property type="entry name" value="DNAJ HOMOLOG SUBFAMILY C MEMBER 7"/>
    <property type="match status" value="1"/>
</dbReference>
<dbReference type="Gene3D" id="1.25.40.10">
    <property type="entry name" value="Tetratricopeptide repeat domain"/>
    <property type="match status" value="1"/>
</dbReference>
<evidence type="ECO:0000256" key="1">
    <source>
        <dbReference type="PROSITE-ProRule" id="PRU00339"/>
    </source>
</evidence>
<dbReference type="Pfam" id="PF00226">
    <property type="entry name" value="DnaJ"/>
    <property type="match status" value="1"/>
</dbReference>
<reference evidence="5 6" key="1">
    <citation type="journal article" date="2019" name="Nat. Ecol. Evol.">
        <title>Megaphylogeny resolves global patterns of mushroom evolution.</title>
        <authorList>
            <person name="Varga T."/>
            <person name="Krizsan K."/>
            <person name="Foldi C."/>
            <person name="Dima B."/>
            <person name="Sanchez-Garcia M."/>
            <person name="Sanchez-Ramirez S."/>
            <person name="Szollosi G.J."/>
            <person name="Szarkandi J.G."/>
            <person name="Papp V."/>
            <person name="Albert L."/>
            <person name="Andreopoulos W."/>
            <person name="Angelini C."/>
            <person name="Antonin V."/>
            <person name="Barry K.W."/>
            <person name="Bougher N.L."/>
            <person name="Buchanan P."/>
            <person name="Buyck B."/>
            <person name="Bense V."/>
            <person name="Catcheside P."/>
            <person name="Chovatia M."/>
            <person name="Cooper J."/>
            <person name="Damon W."/>
            <person name="Desjardin D."/>
            <person name="Finy P."/>
            <person name="Geml J."/>
            <person name="Haridas S."/>
            <person name="Hughes K."/>
            <person name="Justo A."/>
            <person name="Karasinski D."/>
            <person name="Kautmanova I."/>
            <person name="Kiss B."/>
            <person name="Kocsube S."/>
            <person name="Kotiranta H."/>
            <person name="LaButti K.M."/>
            <person name="Lechner B.E."/>
            <person name="Liimatainen K."/>
            <person name="Lipzen A."/>
            <person name="Lukacs Z."/>
            <person name="Mihaltcheva S."/>
            <person name="Morgado L.N."/>
            <person name="Niskanen T."/>
            <person name="Noordeloos M.E."/>
            <person name="Ohm R.A."/>
            <person name="Ortiz-Santana B."/>
            <person name="Ovrebo C."/>
            <person name="Racz N."/>
            <person name="Riley R."/>
            <person name="Savchenko A."/>
            <person name="Shiryaev A."/>
            <person name="Soop K."/>
            <person name="Spirin V."/>
            <person name="Szebenyi C."/>
            <person name="Tomsovsky M."/>
            <person name="Tulloss R.E."/>
            <person name="Uehling J."/>
            <person name="Grigoriev I.V."/>
            <person name="Vagvolgyi C."/>
            <person name="Papp T."/>
            <person name="Martin F.M."/>
            <person name="Miettinen O."/>
            <person name="Hibbett D.S."/>
            <person name="Nagy L.G."/>
        </authorList>
    </citation>
    <scope>NUCLEOTIDE SEQUENCE [LARGE SCALE GENOMIC DNA]</scope>
    <source>
        <strain evidence="5 6">FP101781</strain>
    </source>
</reference>
<sequence length="504" mass="55574">MPAKKKNSAKKKAQAQNNNVSSSSAAASSSTVNNTVCGPIKQAERVKEEGNNSFKGGRYAEAIDLYAEAIELNAQEPSYWTNRAASYMALKKFKPAVDDCQQALFILNPQMPPNKPALGTHRPKPFNRKITVLQGHVKNFEKAYGQKDWGMARLALEKCQQALDAEGGGVDSIPAEWRVWKVELELARGNWDGASIGANEALRASPNSPDALALRGLVLFLTGKLSQALTHVNSALRYDPGHDRAGSLRKRVKDVERLKEEGNVAFKTNNLLEAMDKYGEALERIGKNEEEGKGGQIRATLLSNRATTMYKIGRHDDALQDCDESLELQPHSFKALRTRARIYIGLEKYDAAVADFKSAIKEANVRALKAELKKAELDLKRSKTKDYYKILGVEKECTEVEIKKAYRRESLKHHPDKGGDEEKFKLVSEAYAVLSDSQKRFRYDNGDDDDNGMGDEDGFGHMHGGMSHMDLAELFAQFHGGFPGAGRGGGRRGSGFGGMGGFPF</sequence>
<dbReference type="PROSITE" id="PS50005">
    <property type="entry name" value="TPR"/>
    <property type="match status" value="3"/>
</dbReference>
<keyword evidence="1" id="KW-0802">TPR repeat</keyword>